<evidence type="ECO:0008006" key="3">
    <source>
        <dbReference type="Google" id="ProtNLM"/>
    </source>
</evidence>
<evidence type="ECO:0000313" key="2">
    <source>
        <dbReference type="Proteomes" id="UP001299046"/>
    </source>
</evidence>
<dbReference type="Proteomes" id="UP001299046">
    <property type="component" value="Unassembled WGS sequence"/>
</dbReference>
<gene>
    <name evidence="1" type="ORF">KV112_04455</name>
</gene>
<dbReference type="RefSeq" id="WP_224865102.1">
    <property type="nucleotide sequence ID" value="NZ_JAYJJT010000004.1"/>
</dbReference>
<accession>A0ABU5YGS1</accession>
<organism evidence="1 2">
    <name type="scientific">[Mycobacterium] zoologicum</name>
    <dbReference type="NCBI Taxonomy" id="2872311"/>
    <lineage>
        <taxon>Bacteria</taxon>
        <taxon>Bacillati</taxon>
        <taxon>Actinomycetota</taxon>
        <taxon>Actinomycetes</taxon>
        <taxon>Mycobacteriales</taxon>
        <taxon>Mycobacteriaceae</taxon>
        <taxon>Mycolicibacter</taxon>
    </lineage>
</organism>
<keyword evidence="2" id="KW-1185">Reference proteome</keyword>
<name>A0ABU5YGS1_9MYCO</name>
<reference evidence="1 2" key="1">
    <citation type="submission" date="2023-12" db="EMBL/GenBank/DDBJ databases">
        <title>Description of new species of Mycobacterium terrae complex isolated from sewage at the Sao Paulo Zoological Park Foundation in Brazil.</title>
        <authorList>
            <person name="Romagnoli C.L."/>
            <person name="Conceicao E.C."/>
            <person name="Machado E."/>
            <person name="Barreto L.B.P.F."/>
            <person name="Sharma A."/>
            <person name="Silva N.M."/>
            <person name="Marques L.E."/>
            <person name="Juliana M.A."/>
            <person name="Lourenco M.C.S."/>
            <person name="Digiampietri L.A."/>
            <person name="Suffys P.N."/>
            <person name="Viana-Niero C."/>
        </authorList>
    </citation>
    <scope>NUCLEOTIDE SEQUENCE [LARGE SCALE GENOMIC DNA]</scope>
    <source>
        <strain evidence="1 2">MYC123</strain>
    </source>
</reference>
<sequence length="120" mass="13165">MTAKPYDPWTRHRQSGWLNLTADHTLPAWLRLACYAYGNHRANRHAPLKSGVLAVLLGHPGPSGVEPAARQRVHEAIGVAVRHGWLADGSCSRCLIVPAFIEGPTGDPQERCPVHDKRHG</sequence>
<dbReference type="EMBL" id="JAYJJT010000004">
    <property type="protein sequence ID" value="MEB3049000.1"/>
    <property type="molecule type" value="Genomic_DNA"/>
</dbReference>
<evidence type="ECO:0000313" key="1">
    <source>
        <dbReference type="EMBL" id="MEB3049000.1"/>
    </source>
</evidence>
<comment type="caution">
    <text evidence="1">The sequence shown here is derived from an EMBL/GenBank/DDBJ whole genome shotgun (WGS) entry which is preliminary data.</text>
</comment>
<protein>
    <recommendedName>
        <fullName evidence="3">DUF222 domain-containing protein</fullName>
    </recommendedName>
</protein>
<proteinExistence type="predicted"/>